<evidence type="ECO:0000313" key="2">
    <source>
        <dbReference type="EMBL" id="TCU07036.1"/>
    </source>
</evidence>
<name>A0A4R3PRS8_RHISU</name>
<protein>
    <submittedName>
        <fullName evidence="2">Uncharacterized protein</fullName>
    </submittedName>
</protein>
<accession>A0A4R3PRS8</accession>
<dbReference type="EMBL" id="SMBH01000030">
    <property type="protein sequence ID" value="TCU07036.1"/>
    <property type="molecule type" value="Genomic_DNA"/>
</dbReference>
<dbReference type="RefSeq" id="WP_132568560.1">
    <property type="nucleotide sequence ID" value="NZ_SMBH01000030.1"/>
</dbReference>
<comment type="caution">
    <text evidence="2">The sequence shown here is derived from an EMBL/GenBank/DDBJ whole genome shotgun (WGS) entry which is preliminary data.</text>
</comment>
<dbReference type="Proteomes" id="UP000294576">
    <property type="component" value="Unassembled WGS sequence"/>
</dbReference>
<evidence type="ECO:0000256" key="1">
    <source>
        <dbReference type="SAM" id="MobiDB-lite"/>
    </source>
</evidence>
<sequence>MADDSVRTITATFQTRAAADLAIERLAQQHHIARADIFVQPKEKRNSCGTAPSGGDASHSDGRVHAALRGEIEVSADLKQEDIARAEAAFREAGATSLATR</sequence>
<evidence type="ECO:0000313" key="3">
    <source>
        <dbReference type="Proteomes" id="UP000294576"/>
    </source>
</evidence>
<organism evidence="2 3">
    <name type="scientific">Rhizobium sullae</name>
    <name type="common">Rhizobium hedysari</name>
    <dbReference type="NCBI Taxonomy" id="50338"/>
    <lineage>
        <taxon>Bacteria</taxon>
        <taxon>Pseudomonadati</taxon>
        <taxon>Pseudomonadota</taxon>
        <taxon>Alphaproteobacteria</taxon>
        <taxon>Hyphomicrobiales</taxon>
        <taxon>Rhizobiaceae</taxon>
        <taxon>Rhizobium/Agrobacterium group</taxon>
        <taxon>Rhizobium</taxon>
    </lineage>
</organism>
<reference evidence="2 3" key="1">
    <citation type="submission" date="2019-03" db="EMBL/GenBank/DDBJ databases">
        <title>Genomic Encyclopedia of Type Strains, Phase IV (KMG-V): Genome sequencing to study the core and pangenomes of soil and plant-associated prokaryotes.</title>
        <authorList>
            <person name="Whitman W."/>
        </authorList>
    </citation>
    <scope>NUCLEOTIDE SEQUENCE [LARGE SCALE GENOMIC DNA]</scope>
    <source>
        <strain evidence="2 3">Hc14</strain>
    </source>
</reference>
<gene>
    <name evidence="2" type="ORF">EV132_13066</name>
</gene>
<dbReference type="AlphaFoldDB" id="A0A4R3PRS8"/>
<proteinExistence type="predicted"/>
<feature type="region of interest" description="Disordered" evidence="1">
    <location>
        <begin position="41"/>
        <end position="64"/>
    </location>
</feature>